<evidence type="ECO:0000256" key="3">
    <source>
        <dbReference type="ARBA" id="ARBA00022801"/>
    </source>
</evidence>
<dbReference type="PANTHER" id="PTHR43343:SF3">
    <property type="entry name" value="PROTEASE DO-LIKE 8, CHLOROPLASTIC"/>
    <property type="match status" value="1"/>
</dbReference>
<dbReference type="PRINTS" id="PR00834">
    <property type="entry name" value="PROTEASES2C"/>
</dbReference>
<organism evidence="5 6">
    <name type="scientific">Psychrosphaera algicola</name>
    <dbReference type="NCBI Taxonomy" id="3023714"/>
    <lineage>
        <taxon>Bacteria</taxon>
        <taxon>Pseudomonadati</taxon>
        <taxon>Pseudomonadota</taxon>
        <taxon>Gammaproteobacteria</taxon>
        <taxon>Alteromonadales</taxon>
        <taxon>Pseudoalteromonadaceae</taxon>
        <taxon>Psychrosphaera</taxon>
    </lineage>
</organism>
<dbReference type="Gene3D" id="2.30.42.10">
    <property type="match status" value="1"/>
</dbReference>
<dbReference type="PANTHER" id="PTHR43343">
    <property type="entry name" value="PEPTIDASE S12"/>
    <property type="match status" value="1"/>
</dbReference>
<evidence type="ECO:0000256" key="2">
    <source>
        <dbReference type="ARBA" id="ARBA00022670"/>
    </source>
</evidence>
<comment type="caution">
    <text evidence="5">The sequence shown here is derived from an EMBL/GenBank/DDBJ whole genome shotgun (WGS) entry which is preliminary data.</text>
</comment>
<dbReference type="EMBL" id="JAQOMS010000002">
    <property type="protein sequence ID" value="MDC2890503.1"/>
    <property type="molecule type" value="Genomic_DNA"/>
</dbReference>
<dbReference type="SMART" id="SM00228">
    <property type="entry name" value="PDZ"/>
    <property type="match status" value="1"/>
</dbReference>
<name>A0ABT5FH30_9GAMM</name>
<feature type="domain" description="PDZ" evidence="4">
    <location>
        <begin position="55"/>
        <end position="124"/>
    </location>
</feature>
<dbReference type="InterPro" id="IPR009003">
    <property type="entry name" value="Peptidase_S1_PA"/>
</dbReference>
<evidence type="ECO:0000256" key="1">
    <source>
        <dbReference type="ARBA" id="ARBA00010541"/>
    </source>
</evidence>
<evidence type="ECO:0000313" key="5">
    <source>
        <dbReference type="EMBL" id="MDC2890503.1"/>
    </source>
</evidence>
<dbReference type="InterPro" id="IPR051201">
    <property type="entry name" value="Chloro_Bact_Ser_Proteases"/>
</dbReference>
<comment type="similarity">
    <text evidence="1">Belongs to the peptidase S1C family.</text>
</comment>
<dbReference type="Proteomes" id="UP001528411">
    <property type="component" value="Unassembled WGS sequence"/>
</dbReference>
<keyword evidence="6" id="KW-1185">Reference proteome</keyword>
<protein>
    <submittedName>
        <fullName evidence="5">PDZ domain-containing protein</fullName>
    </submittedName>
</protein>
<dbReference type="PROSITE" id="PS50106">
    <property type="entry name" value="PDZ"/>
    <property type="match status" value="1"/>
</dbReference>
<dbReference type="Gene3D" id="2.40.10.10">
    <property type="entry name" value="Trypsin-like serine proteases"/>
    <property type="match status" value="1"/>
</dbReference>
<dbReference type="Pfam" id="PF13180">
    <property type="entry name" value="PDZ_2"/>
    <property type="match status" value="1"/>
</dbReference>
<dbReference type="InterPro" id="IPR001940">
    <property type="entry name" value="Peptidase_S1C"/>
</dbReference>
<keyword evidence="3" id="KW-0378">Hydrolase</keyword>
<dbReference type="InterPro" id="IPR001478">
    <property type="entry name" value="PDZ"/>
</dbReference>
<dbReference type="InterPro" id="IPR001254">
    <property type="entry name" value="Trypsin_dom"/>
</dbReference>
<keyword evidence="2" id="KW-0645">Protease</keyword>
<sequence>MDAAINVGNSGGALVNSKGMLVGINTASAQSDRTGIQGIFFAIPYKQAKNIMDKLLADGEVKRGYLGLSGTAINQMGAPVRSSVESIAGIQITSVDPLGPAWASGLKANDVLLSVNGKQLISLSELLSFVENVEPGSIITFKLFRNGNLLNKDVEVGRLETSR</sequence>
<dbReference type="InterPro" id="IPR036034">
    <property type="entry name" value="PDZ_sf"/>
</dbReference>
<dbReference type="SUPFAM" id="SSF50494">
    <property type="entry name" value="Trypsin-like serine proteases"/>
    <property type="match status" value="1"/>
</dbReference>
<gene>
    <name evidence="5" type="ORF">PN838_19330</name>
</gene>
<evidence type="ECO:0000313" key="6">
    <source>
        <dbReference type="Proteomes" id="UP001528411"/>
    </source>
</evidence>
<dbReference type="RefSeq" id="WP_272181684.1">
    <property type="nucleotide sequence ID" value="NZ_JAQOMS010000002.1"/>
</dbReference>
<dbReference type="InterPro" id="IPR043504">
    <property type="entry name" value="Peptidase_S1_PA_chymotrypsin"/>
</dbReference>
<reference evidence="5 6" key="1">
    <citation type="submission" date="2023-01" db="EMBL/GenBank/DDBJ databases">
        <title>Psychrosphaera sp. nov., isolated from marine algae.</title>
        <authorList>
            <person name="Bayburt H."/>
            <person name="Choi B.J."/>
            <person name="Kim J.M."/>
            <person name="Choi D.G."/>
            <person name="Jeon C.O."/>
        </authorList>
    </citation>
    <scope>NUCLEOTIDE SEQUENCE [LARGE SCALE GENOMIC DNA]</scope>
    <source>
        <strain evidence="5 6">G1-22</strain>
    </source>
</reference>
<proteinExistence type="inferred from homology"/>
<dbReference type="Pfam" id="PF00089">
    <property type="entry name" value="Trypsin"/>
    <property type="match status" value="1"/>
</dbReference>
<accession>A0ABT5FH30</accession>
<evidence type="ECO:0000259" key="4">
    <source>
        <dbReference type="PROSITE" id="PS50106"/>
    </source>
</evidence>
<dbReference type="SUPFAM" id="SSF50156">
    <property type="entry name" value="PDZ domain-like"/>
    <property type="match status" value="1"/>
</dbReference>